<organism evidence="1 2">
    <name type="scientific">Allotamlana fucoidanivorans</name>
    <dbReference type="NCBI Taxonomy" id="2583814"/>
    <lineage>
        <taxon>Bacteria</taxon>
        <taxon>Pseudomonadati</taxon>
        <taxon>Bacteroidota</taxon>
        <taxon>Flavobacteriia</taxon>
        <taxon>Flavobacteriales</taxon>
        <taxon>Flavobacteriaceae</taxon>
        <taxon>Allotamlana</taxon>
    </lineage>
</organism>
<protein>
    <submittedName>
        <fullName evidence="1">Uncharacterized protein</fullName>
    </submittedName>
</protein>
<evidence type="ECO:0000313" key="1">
    <source>
        <dbReference type="EMBL" id="TNJ44980.1"/>
    </source>
</evidence>
<dbReference type="RefSeq" id="WP_139696305.1">
    <property type="nucleotide sequence ID" value="NZ_CP074074.1"/>
</dbReference>
<proteinExistence type="predicted"/>
<comment type="caution">
    <text evidence="1">The sequence shown here is derived from an EMBL/GenBank/DDBJ whole genome shotgun (WGS) entry which is preliminary data.</text>
</comment>
<dbReference type="EMBL" id="VDCS01000006">
    <property type="protein sequence ID" value="TNJ44980.1"/>
    <property type="molecule type" value="Genomic_DNA"/>
</dbReference>
<evidence type="ECO:0000313" key="2">
    <source>
        <dbReference type="Proteomes" id="UP000308713"/>
    </source>
</evidence>
<keyword evidence="2" id="KW-1185">Reference proteome</keyword>
<dbReference type="Proteomes" id="UP000308713">
    <property type="component" value="Unassembled WGS sequence"/>
</dbReference>
<name>A0A5C4SN30_9FLAO</name>
<gene>
    <name evidence="1" type="ORF">FGF67_07430</name>
</gene>
<dbReference type="AlphaFoldDB" id="A0A5C4SN30"/>
<sequence>MIILINLYKEVDASGIIITDFSGLVTSIRNFMSTGFKLRIVLSKVPWKMVENKVVSTYRNTSPLMITTTIRLVIAHLKELYIRK</sequence>
<reference evidence="1 2" key="1">
    <citation type="submission" date="2019-05" db="EMBL/GenBank/DDBJ databases">
        <title>Tamlana fucoidanivorans sp. nov., isolated from the surface of algae collected from Fujian province in China.</title>
        <authorList>
            <person name="Li J."/>
        </authorList>
    </citation>
    <scope>NUCLEOTIDE SEQUENCE [LARGE SCALE GENOMIC DNA]</scope>
    <source>
        <strain evidence="1 2">CW2-9</strain>
    </source>
</reference>
<accession>A0A5C4SN30</accession>